<dbReference type="GeneTree" id="ENSGT00910000147062"/>
<dbReference type="OMA" id="IREAYRW"/>
<dbReference type="EMBL" id="ADFV01058196">
    <property type="status" value="NOT_ANNOTATED_CDS"/>
    <property type="molecule type" value="Genomic_DNA"/>
</dbReference>
<dbReference type="InParanoid" id="A0A2I3HSK0"/>
<organism evidence="1 2">
    <name type="scientific">Nomascus leucogenys</name>
    <name type="common">Northern white-cheeked gibbon</name>
    <name type="synonym">Hylobates leucogenys</name>
    <dbReference type="NCBI Taxonomy" id="61853"/>
    <lineage>
        <taxon>Eukaryota</taxon>
        <taxon>Metazoa</taxon>
        <taxon>Chordata</taxon>
        <taxon>Craniata</taxon>
        <taxon>Vertebrata</taxon>
        <taxon>Euteleostomi</taxon>
        <taxon>Mammalia</taxon>
        <taxon>Eutheria</taxon>
        <taxon>Euarchontoglires</taxon>
        <taxon>Primates</taxon>
        <taxon>Haplorrhini</taxon>
        <taxon>Catarrhini</taxon>
        <taxon>Hylobatidae</taxon>
        <taxon>Nomascus</taxon>
    </lineage>
</organism>
<accession>A0A2I3HSK0</accession>
<sequence length="78" mass="9123">MRKQEVIREAYRWIQAAKTETKCRHLGTPVVVEGVQRGREQLAAPTEQLFLFTFFSDITTVIHRAMDQMQYGSITLFF</sequence>
<dbReference type="AlphaFoldDB" id="A0A2I3HSK0"/>
<name>A0A2I3HSK0_NOMLE</name>
<reference evidence="1 2" key="1">
    <citation type="submission" date="2012-10" db="EMBL/GenBank/DDBJ databases">
        <authorList>
            <consortium name="Gibbon Genome Sequencing Consortium"/>
        </authorList>
    </citation>
    <scope>NUCLEOTIDE SEQUENCE [LARGE SCALE GENOMIC DNA]</scope>
</reference>
<dbReference type="Ensembl" id="ENSNLET00000053093.1">
    <property type="protein sequence ID" value="ENSNLEP00000046573.1"/>
    <property type="gene ID" value="ENSNLEG00000034287.1"/>
</dbReference>
<protein>
    <submittedName>
        <fullName evidence="1">Uncharacterized protein</fullName>
    </submittedName>
</protein>
<evidence type="ECO:0000313" key="2">
    <source>
        <dbReference type="Proteomes" id="UP000001073"/>
    </source>
</evidence>
<proteinExistence type="predicted"/>
<reference evidence="1" key="3">
    <citation type="submission" date="2025-09" db="UniProtKB">
        <authorList>
            <consortium name="Ensembl"/>
        </authorList>
    </citation>
    <scope>IDENTIFICATION</scope>
</reference>
<evidence type="ECO:0000313" key="1">
    <source>
        <dbReference type="Ensembl" id="ENSNLEP00000046573.1"/>
    </source>
</evidence>
<dbReference type="Proteomes" id="UP000001073">
    <property type="component" value="Chromosome 22a"/>
</dbReference>
<reference evidence="1" key="2">
    <citation type="submission" date="2025-08" db="UniProtKB">
        <authorList>
            <consortium name="Ensembl"/>
        </authorList>
    </citation>
    <scope>IDENTIFICATION</scope>
</reference>
<keyword evidence="2" id="KW-1185">Reference proteome</keyword>